<dbReference type="InterPro" id="IPR025419">
    <property type="entry name" value="DUF4142"/>
</dbReference>
<dbReference type="AlphaFoldDB" id="A0A494TAE4"/>
<keyword evidence="4" id="KW-1185">Reference proteome</keyword>
<dbReference type="PANTHER" id="PTHR38593">
    <property type="entry name" value="BLR2558 PROTEIN"/>
    <property type="match status" value="1"/>
</dbReference>
<keyword evidence="1" id="KW-0732">Signal</keyword>
<organism evidence="3 4">
    <name type="scientific">Sphingomonas paeninsulae</name>
    <dbReference type="NCBI Taxonomy" id="2319844"/>
    <lineage>
        <taxon>Bacteria</taxon>
        <taxon>Pseudomonadati</taxon>
        <taxon>Pseudomonadota</taxon>
        <taxon>Alphaproteobacteria</taxon>
        <taxon>Sphingomonadales</taxon>
        <taxon>Sphingomonadaceae</taxon>
        <taxon>Sphingomonas</taxon>
    </lineage>
</organism>
<evidence type="ECO:0000259" key="2">
    <source>
        <dbReference type="Pfam" id="PF13628"/>
    </source>
</evidence>
<dbReference type="Proteomes" id="UP000276254">
    <property type="component" value="Chromosome"/>
</dbReference>
<proteinExistence type="predicted"/>
<dbReference type="Pfam" id="PF13628">
    <property type="entry name" value="DUF4142"/>
    <property type="match status" value="1"/>
</dbReference>
<reference evidence="3 4" key="1">
    <citation type="submission" date="2018-09" db="EMBL/GenBank/DDBJ databases">
        <title>Sphingomonas peninsula sp. nov., isolated from fildes peninsula, Antarctic soil.</title>
        <authorList>
            <person name="Yingchao G."/>
        </authorList>
    </citation>
    <scope>NUCLEOTIDE SEQUENCE [LARGE SCALE GENOMIC DNA]</scope>
    <source>
        <strain evidence="3 4">YZ-8</strain>
    </source>
</reference>
<dbReference type="EMBL" id="CP032829">
    <property type="protein sequence ID" value="AYJ86000.1"/>
    <property type="molecule type" value="Genomic_DNA"/>
</dbReference>
<dbReference type="RefSeq" id="WP_121152624.1">
    <property type="nucleotide sequence ID" value="NZ_CP032829.1"/>
</dbReference>
<dbReference type="PROSITE" id="PS51257">
    <property type="entry name" value="PROKAR_LIPOPROTEIN"/>
    <property type="match status" value="1"/>
</dbReference>
<gene>
    <name evidence="3" type="ORF">D3Y57_08475</name>
</gene>
<dbReference type="Gene3D" id="1.20.1260.10">
    <property type="match status" value="1"/>
</dbReference>
<evidence type="ECO:0000313" key="4">
    <source>
        <dbReference type="Proteomes" id="UP000276254"/>
    </source>
</evidence>
<name>A0A494TAE4_SPHPE</name>
<dbReference type="InterPro" id="IPR012347">
    <property type="entry name" value="Ferritin-like"/>
</dbReference>
<evidence type="ECO:0000313" key="3">
    <source>
        <dbReference type="EMBL" id="AYJ86000.1"/>
    </source>
</evidence>
<feature type="domain" description="DUF4142" evidence="2">
    <location>
        <begin position="47"/>
        <end position="181"/>
    </location>
</feature>
<accession>A0A494TAE4</accession>
<dbReference type="PANTHER" id="PTHR38593:SF1">
    <property type="entry name" value="BLR2558 PROTEIN"/>
    <property type="match status" value="1"/>
</dbReference>
<sequence length="183" mass="18628">MRTALLITAAALALTACGHKADNAAAPDANVAMADNIAIPATAPVATSDFVKNAALGDMYEIASSKLAATMASSADVKKFAAAMITAHTATTAGLKAAIAKDGVKDKPPAALDADHQALIDALKATKGADFDALYKTQQTDAHNNALALMKGYATTGDQAALKTFASETAPKVKTHLDMLGKM</sequence>
<feature type="signal peptide" evidence="1">
    <location>
        <begin position="1"/>
        <end position="21"/>
    </location>
</feature>
<dbReference type="OrthoDB" id="8005547at2"/>
<dbReference type="KEGG" id="spha:D3Y57_08475"/>
<feature type="chain" id="PRO_5019811132" evidence="1">
    <location>
        <begin position="22"/>
        <end position="183"/>
    </location>
</feature>
<evidence type="ECO:0000256" key="1">
    <source>
        <dbReference type="SAM" id="SignalP"/>
    </source>
</evidence>
<protein>
    <submittedName>
        <fullName evidence="3">DUF4142 domain-containing protein</fullName>
    </submittedName>
</protein>